<feature type="region of interest" description="Disordered" evidence="12">
    <location>
        <begin position="1"/>
        <end position="25"/>
    </location>
</feature>
<evidence type="ECO:0000256" key="8">
    <source>
        <dbReference type="ARBA" id="ARBA00023228"/>
    </source>
</evidence>
<dbReference type="EMBL" id="GFDL01008704">
    <property type="protein sequence ID" value="JAV26341.1"/>
    <property type="molecule type" value="Transcribed_RNA"/>
</dbReference>
<keyword evidence="6 13" id="KW-1133">Transmembrane helix</keyword>
<evidence type="ECO:0000256" key="10">
    <source>
        <dbReference type="ARBA" id="ARBA00035449"/>
    </source>
</evidence>
<evidence type="ECO:0000256" key="13">
    <source>
        <dbReference type="SAM" id="Phobius"/>
    </source>
</evidence>
<evidence type="ECO:0000313" key="14">
    <source>
        <dbReference type="EMBL" id="JAV26341.1"/>
    </source>
</evidence>
<evidence type="ECO:0000256" key="11">
    <source>
        <dbReference type="ARBA" id="ARBA00046593"/>
    </source>
</evidence>
<comment type="subunit">
    <text evidence="11">Interacts with BRI3BP. Interacts with MGAT1 and IFITM3.</text>
</comment>
<protein>
    <recommendedName>
        <fullName evidence="9">Membrane protein BRI3</fullName>
    </recommendedName>
    <alternativeName>
        <fullName evidence="10">Brain protein I3</fullName>
    </alternativeName>
</protein>
<evidence type="ECO:0000256" key="6">
    <source>
        <dbReference type="ARBA" id="ARBA00022989"/>
    </source>
</evidence>
<comment type="subcellular location">
    <subcellularLocation>
        <location evidence="2">Cytoplasm</location>
        <location evidence="2">Perinuclear region</location>
    </subcellularLocation>
    <subcellularLocation>
        <location evidence="1">Lysosome membrane</location>
        <topology evidence="1">Multi-pass membrane protein</topology>
    </subcellularLocation>
</comment>
<keyword evidence="7 13" id="KW-0472">Membrane</keyword>
<reference evidence="14" key="1">
    <citation type="submission" date="2017-01" db="EMBL/GenBank/DDBJ databases">
        <title>A deep insight into the sialotranscriptome of adult male and female Cluex tarsalis mosquitoes.</title>
        <authorList>
            <person name="Ribeiro J.M."/>
            <person name="Moreira F."/>
            <person name="Bernard K.A."/>
            <person name="Calvo E."/>
        </authorList>
    </citation>
    <scope>NUCLEOTIDE SEQUENCE</scope>
    <source>
        <strain evidence="14">Kern County</strain>
        <tissue evidence="14">Salivary glands</tissue>
    </source>
</reference>
<dbReference type="Pfam" id="PF10164">
    <property type="entry name" value="BRI3"/>
    <property type="match status" value="1"/>
</dbReference>
<organism evidence="14">
    <name type="scientific">Culex tarsalis</name>
    <name type="common">Encephalitis mosquito</name>
    <dbReference type="NCBI Taxonomy" id="7177"/>
    <lineage>
        <taxon>Eukaryota</taxon>
        <taxon>Metazoa</taxon>
        <taxon>Ecdysozoa</taxon>
        <taxon>Arthropoda</taxon>
        <taxon>Hexapoda</taxon>
        <taxon>Insecta</taxon>
        <taxon>Pterygota</taxon>
        <taxon>Neoptera</taxon>
        <taxon>Endopterygota</taxon>
        <taxon>Diptera</taxon>
        <taxon>Nematocera</taxon>
        <taxon>Culicoidea</taxon>
        <taxon>Culicidae</taxon>
        <taxon>Culicinae</taxon>
        <taxon>Culicini</taxon>
        <taxon>Culex</taxon>
        <taxon>Culex</taxon>
    </lineage>
</organism>
<sequence>MADPRNPPSYDEVMSENRQPIRQDTPAVVTVAPTAPYPQQQYYPYPSAPPPAMTQPLPNYGSMQSSGVKVPLQQGVVVPLGQATGGPSAGGGPSTTATTVVIPQEIIVVGGCPVCRIGMLEDDFTCCGIFCAIFFFPVGILCCLAMKNRRCSNCGAQF</sequence>
<feature type="transmembrane region" description="Helical" evidence="13">
    <location>
        <begin position="126"/>
        <end position="147"/>
    </location>
</feature>
<evidence type="ECO:0000256" key="2">
    <source>
        <dbReference type="ARBA" id="ARBA00004556"/>
    </source>
</evidence>
<dbReference type="GO" id="GO:0005765">
    <property type="term" value="C:lysosomal membrane"/>
    <property type="evidence" value="ECO:0007669"/>
    <property type="project" value="UniProtKB-SubCell"/>
</dbReference>
<evidence type="ECO:0000256" key="12">
    <source>
        <dbReference type="SAM" id="MobiDB-lite"/>
    </source>
</evidence>
<proteinExistence type="inferred from homology"/>
<keyword evidence="4" id="KW-0963">Cytoplasm</keyword>
<comment type="similarity">
    <text evidence="3">Belongs to the BRI3 family.</text>
</comment>
<accession>A0A1Q3FFL3</accession>
<evidence type="ECO:0000256" key="7">
    <source>
        <dbReference type="ARBA" id="ARBA00023136"/>
    </source>
</evidence>
<dbReference type="PANTHER" id="PTHR13551">
    <property type="entry name" value="BRAIN PROTEIN I3"/>
    <property type="match status" value="1"/>
</dbReference>
<dbReference type="PANTHER" id="PTHR13551:SF1">
    <property type="entry name" value="MEMBRANE PROTEIN BRI3"/>
    <property type="match status" value="1"/>
</dbReference>
<evidence type="ECO:0000256" key="3">
    <source>
        <dbReference type="ARBA" id="ARBA00008090"/>
    </source>
</evidence>
<dbReference type="AlphaFoldDB" id="A0A1Q3FFL3"/>
<evidence type="ECO:0000256" key="9">
    <source>
        <dbReference type="ARBA" id="ARBA00035284"/>
    </source>
</evidence>
<dbReference type="GO" id="GO:0048471">
    <property type="term" value="C:perinuclear region of cytoplasm"/>
    <property type="evidence" value="ECO:0007669"/>
    <property type="project" value="UniProtKB-SubCell"/>
</dbReference>
<keyword evidence="8" id="KW-0458">Lysosome</keyword>
<dbReference type="InterPro" id="IPR019317">
    <property type="entry name" value="BRI3"/>
</dbReference>
<name>A0A1Q3FFL3_CULTA</name>
<evidence type="ECO:0000256" key="5">
    <source>
        <dbReference type="ARBA" id="ARBA00022692"/>
    </source>
</evidence>
<evidence type="ECO:0000256" key="1">
    <source>
        <dbReference type="ARBA" id="ARBA00004155"/>
    </source>
</evidence>
<evidence type="ECO:0000256" key="4">
    <source>
        <dbReference type="ARBA" id="ARBA00022490"/>
    </source>
</evidence>
<keyword evidence="5 13" id="KW-0812">Transmembrane</keyword>